<dbReference type="RefSeq" id="WP_032549392.1">
    <property type="nucleotide sequence ID" value="NZ_JFFR01000002.1"/>
</dbReference>
<evidence type="ECO:0000313" key="3">
    <source>
        <dbReference type="Proteomes" id="UP000027219"/>
    </source>
</evidence>
<protein>
    <submittedName>
        <fullName evidence="2">Uncharacterized protein</fullName>
    </submittedName>
</protein>
<proteinExistence type="predicted"/>
<keyword evidence="1" id="KW-0175">Coiled coil</keyword>
<comment type="caution">
    <text evidence="2">The sequence shown here is derived from an EMBL/GenBank/DDBJ whole genome shotgun (WGS) entry which is preliminary data.</text>
</comment>
<dbReference type="Proteomes" id="UP000027219">
    <property type="component" value="Unassembled WGS sequence"/>
</dbReference>
<gene>
    <name evidence="2" type="ORF">VFDL14_06430</name>
</gene>
<keyword evidence="3" id="KW-1185">Reference proteome</keyword>
<feature type="coiled-coil region" evidence="1">
    <location>
        <begin position="127"/>
        <end position="178"/>
    </location>
</feature>
<dbReference type="EMBL" id="JFFR01000002">
    <property type="protein sequence ID" value="KDN30360.1"/>
    <property type="molecule type" value="Genomic_DNA"/>
</dbReference>
<accession>A0A066UTD6</accession>
<organism evidence="2 3">
    <name type="scientific">Vibrio fortis</name>
    <dbReference type="NCBI Taxonomy" id="212667"/>
    <lineage>
        <taxon>Bacteria</taxon>
        <taxon>Pseudomonadati</taxon>
        <taxon>Pseudomonadota</taxon>
        <taxon>Gammaproteobacteria</taxon>
        <taxon>Vibrionales</taxon>
        <taxon>Vibrionaceae</taxon>
        <taxon>Vibrio</taxon>
    </lineage>
</organism>
<dbReference type="AlphaFoldDB" id="A0A066UTD6"/>
<evidence type="ECO:0000256" key="1">
    <source>
        <dbReference type="SAM" id="Coils"/>
    </source>
</evidence>
<reference evidence="2 3" key="1">
    <citation type="submission" date="2014-02" db="EMBL/GenBank/DDBJ databases">
        <title>Vibrio fortis Dalian14 Genome Sequencing.</title>
        <authorList>
            <person name="Wang Y."/>
            <person name="Song L."/>
            <person name="Liu G."/>
            <person name="Ding J."/>
        </authorList>
    </citation>
    <scope>NUCLEOTIDE SEQUENCE [LARGE SCALE GENOMIC DNA]</scope>
    <source>
        <strain evidence="2 3">Dalian14</strain>
    </source>
</reference>
<dbReference type="OrthoDB" id="9989281at2"/>
<evidence type="ECO:0000313" key="2">
    <source>
        <dbReference type="EMBL" id="KDN30360.1"/>
    </source>
</evidence>
<name>A0A066UTD6_9VIBR</name>
<sequence>MTKEMEDFRCWTDFQNKKMTKWLAEYFIKKGIPRRLPSVDNIIANPLEQSILEQAERYFSRTEEQAQRQKKLSKMKSSWTQYCRRKTRERKVHTVYVDDKTHTVLKKVKKKYRLDNLGQAVESIIDGAALKREIQRLENANGLLQKKLKDLHILQESNRQKEIQLREMHDKTESLEQRNLMLTKALDQLASSLRSE</sequence>